<dbReference type="Proteomes" id="UP000050867">
    <property type="component" value="Unassembled WGS sequence"/>
</dbReference>
<keyword evidence="2" id="KW-0963">Cytoplasm</keyword>
<keyword evidence="5" id="KW-0227">DNA damage</keyword>
<dbReference type="InterPro" id="IPR003593">
    <property type="entry name" value="AAA+_ATPase"/>
</dbReference>
<keyword evidence="4" id="KW-0547">Nucleotide-binding</keyword>
<dbReference type="GO" id="GO:0006281">
    <property type="term" value="P:DNA repair"/>
    <property type="evidence" value="ECO:0007669"/>
    <property type="project" value="UniProtKB-KW"/>
</dbReference>
<evidence type="ECO:0000256" key="5">
    <source>
        <dbReference type="ARBA" id="ARBA00022763"/>
    </source>
</evidence>
<name>A0A0T6LUB7_WENVI</name>
<dbReference type="GO" id="GO:0004518">
    <property type="term" value="F:nuclease activity"/>
    <property type="evidence" value="ECO:0007669"/>
    <property type="project" value="UniProtKB-KW"/>
</dbReference>
<dbReference type="OrthoDB" id="9809851at2"/>
<evidence type="ECO:0000256" key="8">
    <source>
        <dbReference type="ARBA" id="ARBA00022881"/>
    </source>
</evidence>
<evidence type="ECO:0000256" key="13">
    <source>
        <dbReference type="ARBA" id="ARBA00042156"/>
    </source>
</evidence>
<dbReference type="AlphaFoldDB" id="A0A0T6LUB7"/>
<organism evidence="16 17">
    <name type="scientific">Wenjunlia vitaminophila</name>
    <name type="common">Streptomyces vitaminophilus</name>
    <dbReference type="NCBI Taxonomy" id="76728"/>
    <lineage>
        <taxon>Bacteria</taxon>
        <taxon>Bacillati</taxon>
        <taxon>Actinomycetota</taxon>
        <taxon>Actinomycetes</taxon>
        <taxon>Kitasatosporales</taxon>
        <taxon>Streptomycetaceae</taxon>
        <taxon>Wenjunlia</taxon>
    </lineage>
</organism>
<feature type="region of interest" description="Disordered" evidence="14">
    <location>
        <begin position="744"/>
        <end position="773"/>
    </location>
</feature>
<keyword evidence="8" id="KW-0267">Excision nuclease</keyword>
<evidence type="ECO:0000256" key="14">
    <source>
        <dbReference type="SAM" id="MobiDB-lite"/>
    </source>
</evidence>
<evidence type="ECO:0000256" key="2">
    <source>
        <dbReference type="ARBA" id="ARBA00022490"/>
    </source>
</evidence>
<keyword evidence="7" id="KW-0067">ATP-binding</keyword>
<dbReference type="PANTHER" id="PTHR43152:SF3">
    <property type="entry name" value="UVRABC SYSTEM PROTEIN A"/>
    <property type="match status" value="1"/>
</dbReference>
<feature type="domain" description="ABC transporter" evidence="15">
    <location>
        <begin position="445"/>
        <end position="753"/>
    </location>
</feature>
<feature type="compositionally biased region" description="Basic and acidic residues" evidence="14">
    <location>
        <begin position="757"/>
        <end position="773"/>
    </location>
</feature>
<comment type="similarity">
    <text evidence="11">Belongs to the ABC transporter superfamily. UvrA family.</text>
</comment>
<dbReference type="SMART" id="SM00382">
    <property type="entry name" value="AAA"/>
    <property type="match status" value="2"/>
</dbReference>
<dbReference type="PROSITE" id="PS50893">
    <property type="entry name" value="ABC_TRANSPORTER_2"/>
    <property type="match status" value="2"/>
</dbReference>
<evidence type="ECO:0000313" key="17">
    <source>
        <dbReference type="Proteomes" id="UP000050867"/>
    </source>
</evidence>
<evidence type="ECO:0000256" key="7">
    <source>
        <dbReference type="ARBA" id="ARBA00022840"/>
    </source>
</evidence>
<dbReference type="eggNOG" id="COG0178">
    <property type="taxonomic scope" value="Bacteria"/>
</dbReference>
<dbReference type="GO" id="GO:0016887">
    <property type="term" value="F:ATP hydrolysis activity"/>
    <property type="evidence" value="ECO:0007669"/>
    <property type="project" value="InterPro"/>
</dbReference>
<evidence type="ECO:0000259" key="15">
    <source>
        <dbReference type="PROSITE" id="PS50893"/>
    </source>
</evidence>
<dbReference type="Gene3D" id="3.40.50.300">
    <property type="entry name" value="P-loop containing nucleotide triphosphate hydrolases"/>
    <property type="match status" value="2"/>
</dbReference>
<dbReference type="Pfam" id="PF00005">
    <property type="entry name" value="ABC_tran"/>
    <property type="match status" value="1"/>
</dbReference>
<evidence type="ECO:0000313" key="16">
    <source>
        <dbReference type="EMBL" id="KRV49731.1"/>
    </source>
</evidence>
<evidence type="ECO:0000256" key="6">
    <source>
        <dbReference type="ARBA" id="ARBA00022769"/>
    </source>
</evidence>
<proteinExistence type="inferred from homology"/>
<dbReference type="InterPro" id="IPR017871">
    <property type="entry name" value="ABC_transporter-like_CS"/>
</dbReference>
<accession>A0A0T6LUB7</accession>
<protein>
    <recommendedName>
        <fullName evidence="12">UvrABC system protein A</fullName>
    </recommendedName>
    <alternativeName>
        <fullName evidence="13">Excinuclease ABC subunit A</fullName>
    </alternativeName>
</protein>
<dbReference type="InterPro" id="IPR003439">
    <property type="entry name" value="ABC_transporter-like_ATP-bd"/>
</dbReference>
<dbReference type="EMBL" id="LLZU01000010">
    <property type="protein sequence ID" value="KRV49731.1"/>
    <property type="molecule type" value="Genomic_DNA"/>
</dbReference>
<dbReference type="SUPFAM" id="SSF52540">
    <property type="entry name" value="P-loop containing nucleoside triphosphate hydrolases"/>
    <property type="match status" value="2"/>
</dbReference>
<keyword evidence="3" id="KW-0677">Repeat</keyword>
<evidence type="ECO:0000256" key="3">
    <source>
        <dbReference type="ARBA" id="ARBA00022737"/>
    </source>
</evidence>
<keyword evidence="10" id="KW-0234">DNA repair</keyword>
<keyword evidence="6" id="KW-0228">DNA excision</keyword>
<evidence type="ECO:0000256" key="1">
    <source>
        <dbReference type="ARBA" id="ARBA00004496"/>
    </source>
</evidence>
<feature type="domain" description="ABC transporter" evidence="15">
    <location>
        <begin position="1"/>
        <end position="437"/>
    </location>
</feature>
<comment type="caution">
    <text evidence="16">The sequence shown here is derived from an EMBL/GenBank/DDBJ whole genome shotgun (WGS) entry which is preliminary data.</text>
</comment>
<dbReference type="PANTHER" id="PTHR43152">
    <property type="entry name" value="UVRABC SYSTEM PROTEIN A"/>
    <property type="match status" value="1"/>
</dbReference>
<sequence>MSHGHIEITGARENNLKDVSLRIPKRQITVFTGVSGSGKSSLVFDTIAAEAQRQLNETFTTFVRNRLPRYGQPNVDTIENLSAAIVVDQRRLRGGTRSTVGTITDIYALLRLLFSRAGTPFVGYSNAFSFNDPQGMCPNCEGLGRTRELDLESFLDRSKSLATGALLHPHFNVGSWYWKIYAESGLFDNDRKLEDYSEQEWHMLLHGSGTKVPLTWQGGTINSSYEGLVVKFTRLYLKKDEAEMSEANREIRDRFTHSTTCSLCGGARLNQAALGCTVHGHTINQLAAMEATELRRALAAIDDPVAAPVVATLLERLDDLITIGLGYLSLDRETSTLSGGEAQRVKMVRHLASSLTDMLYVFDEPSVGLHARDVQRLNTLLRKLRDKGNTVLVVEHDPDVIEIADHVVDLGPHAGTDGGEVVYQGTVPGLAAAPTLTGRHLRQPLRVRDEVRVPTGWMTVRNATMRNLRDLTVRFPCGVLTVVTGVAGSGKSTLVHEGLLGQYPKAVTIDQSPVSTSRRSNTATYTGMLDGIRKLFASANKVSPSLFSSNSKGACENCQGLGVLYTDLAFLEGVTSPCEVCQGRRFGPEVLRHTLRGLSISDVLGLTARQAREFFTARSRAEERIREVLRSIDEVGLGYLTLGQPLSTLSGGECQRLKLANELHRDSAVYVLDEPTTGLHMSDVGRLLEIFERLVEHGNSVVVIEHNLEVIGAADWVIDLGPGGGSDGGRVLFEGTPAELMTAPESATGQFLRRTHGSGEPRRHGDAPGERRD</sequence>
<dbReference type="RefSeq" id="WP_018385656.1">
    <property type="nucleotide sequence ID" value="NZ_LLZU01000010.1"/>
</dbReference>
<evidence type="ECO:0000256" key="10">
    <source>
        <dbReference type="ARBA" id="ARBA00023204"/>
    </source>
</evidence>
<evidence type="ECO:0000256" key="4">
    <source>
        <dbReference type="ARBA" id="ARBA00022741"/>
    </source>
</evidence>
<dbReference type="GO" id="GO:0005524">
    <property type="term" value="F:ATP binding"/>
    <property type="evidence" value="ECO:0007669"/>
    <property type="project" value="UniProtKB-KW"/>
</dbReference>
<keyword evidence="17" id="KW-1185">Reference proteome</keyword>
<evidence type="ECO:0000256" key="12">
    <source>
        <dbReference type="ARBA" id="ARBA00039316"/>
    </source>
</evidence>
<reference evidence="16 17" key="1">
    <citation type="submission" date="2015-10" db="EMBL/GenBank/DDBJ databases">
        <title>Draft genome sequence of pyrrolomycin-producing Streptomyces vitaminophilus.</title>
        <authorList>
            <person name="Graham D.E."/>
            <person name="Mahan K.M."/>
            <person name="Klingeman D.M."/>
            <person name="Hettich R.L."/>
            <person name="Parry R.J."/>
        </authorList>
    </citation>
    <scope>NUCLEOTIDE SEQUENCE [LARGE SCALE GENOMIC DNA]</scope>
    <source>
        <strain evidence="16 17">ATCC 31673</strain>
    </source>
</reference>
<dbReference type="GO" id="GO:0005737">
    <property type="term" value="C:cytoplasm"/>
    <property type="evidence" value="ECO:0007669"/>
    <property type="project" value="UniProtKB-SubCell"/>
</dbReference>
<dbReference type="CDD" id="cd03270">
    <property type="entry name" value="ABC_UvrA_I"/>
    <property type="match status" value="1"/>
</dbReference>
<evidence type="ECO:0000256" key="9">
    <source>
        <dbReference type="ARBA" id="ARBA00023125"/>
    </source>
</evidence>
<gene>
    <name evidence="16" type="ORF">AQ490_18685</name>
</gene>
<keyword evidence="9" id="KW-0238">DNA-binding</keyword>
<dbReference type="STRING" id="76728.AQ490_18685"/>
<dbReference type="PROSITE" id="PS00211">
    <property type="entry name" value="ABC_TRANSPORTER_1"/>
    <property type="match status" value="1"/>
</dbReference>
<comment type="subcellular location">
    <subcellularLocation>
        <location evidence="1">Cytoplasm</location>
    </subcellularLocation>
</comment>
<dbReference type="Gene3D" id="1.20.1580.10">
    <property type="entry name" value="ABC transporter ATPase like domain"/>
    <property type="match status" value="2"/>
</dbReference>
<dbReference type="Gene3D" id="1.10.8.280">
    <property type="entry name" value="ABC transporter ATPase domain-like"/>
    <property type="match status" value="1"/>
</dbReference>
<evidence type="ECO:0000256" key="11">
    <source>
        <dbReference type="ARBA" id="ARBA00038000"/>
    </source>
</evidence>
<dbReference type="GO" id="GO:0003677">
    <property type="term" value="F:DNA binding"/>
    <property type="evidence" value="ECO:0007669"/>
    <property type="project" value="UniProtKB-KW"/>
</dbReference>
<dbReference type="InterPro" id="IPR027417">
    <property type="entry name" value="P-loop_NTPase"/>
</dbReference>